<evidence type="ECO:0008006" key="4">
    <source>
        <dbReference type="Google" id="ProtNLM"/>
    </source>
</evidence>
<feature type="region of interest" description="Disordered" evidence="1">
    <location>
        <begin position="224"/>
        <end position="252"/>
    </location>
</feature>
<sequence length="252" mass="27464">LPSRSSAKMSSNNMTICDRIHQNPTNRLEIWANFGWSTPSSQRYPAWEAWMGQFVEQKDYDKLIDLLKREFAEPPVSDDDLRCLDKGNLCPWCCTCCCCGTCSPYALNLKNKADSFNKKVQADVMATGGSSVRMELVGICQCQEEQKLVQVGGAGPPLGYNLVFTTASEVPWPPDRRQAAPAQQGMPASFAQVVGVSNAGTKFCTGCGQRMEASGRFCPGCGARQTSLPTEQPTNQPIKQPATQPTNRPASA</sequence>
<feature type="non-terminal residue" evidence="2">
    <location>
        <position position="1"/>
    </location>
</feature>
<evidence type="ECO:0000313" key="3">
    <source>
        <dbReference type="Proteomes" id="UP000626109"/>
    </source>
</evidence>
<dbReference type="EMBL" id="CAJNNW010027109">
    <property type="protein sequence ID" value="CAE8689653.1"/>
    <property type="molecule type" value="Genomic_DNA"/>
</dbReference>
<evidence type="ECO:0000256" key="1">
    <source>
        <dbReference type="SAM" id="MobiDB-lite"/>
    </source>
</evidence>
<gene>
    <name evidence="2" type="ORF">PGLA2088_LOCUS26543</name>
</gene>
<evidence type="ECO:0000313" key="2">
    <source>
        <dbReference type="EMBL" id="CAE8689653.1"/>
    </source>
</evidence>
<dbReference type="Proteomes" id="UP000626109">
    <property type="component" value="Unassembled WGS sequence"/>
</dbReference>
<organism evidence="2 3">
    <name type="scientific">Polarella glacialis</name>
    <name type="common">Dinoflagellate</name>
    <dbReference type="NCBI Taxonomy" id="89957"/>
    <lineage>
        <taxon>Eukaryota</taxon>
        <taxon>Sar</taxon>
        <taxon>Alveolata</taxon>
        <taxon>Dinophyceae</taxon>
        <taxon>Suessiales</taxon>
        <taxon>Suessiaceae</taxon>
        <taxon>Polarella</taxon>
    </lineage>
</organism>
<reference evidence="2" key="1">
    <citation type="submission" date="2021-02" db="EMBL/GenBank/DDBJ databases">
        <authorList>
            <person name="Dougan E. K."/>
            <person name="Rhodes N."/>
            <person name="Thang M."/>
            <person name="Chan C."/>
        </authorList>
    </citation>
    <scope>NUCLEOTIDE SEQUENCE</scope>
</reference>
<comment type="caution">
    <text evidence="2">The sequence shown here is derived from an EMBL/GenBank/DDBJ whole genome shotgun (WGS) entry which is preliminary data.</text>
</comment>
<name>A0A813K0Z5_POLGL</name>
<accession>A0A813K0Z5</accession>
<dbReference type="AlphaFoldDB" id="A0A813K0Z5"/>
<protein>
    <recommendedName>
        <fullName evidence="4">Zinc-ribbon domain-containing protein</fullName>
    </recommendedName>
</protein>
<proteinExistence type="predicted"/>